<sequence length="314" mass="34507">MRGIFAPVLTPFLPSGAPDITRFLRHARWLLSYDVNLAIFGTNSEASSMTTSEKLTLLHTLVEEGKADPNRLMPGTGACAVGDAVTLSKASVRLGCGGVLVLPPFYYKGVGDEGVFRYYARLIEQVADERLRVYLYHIPQVSGVGISHSLIERLMKAYPGIIAGIKDSAGDWKHTASLITHFARSGKGLATEGSGAYLRVFAGSEAFLLRTLRAGGQGCISATANVNPARIVELYHQHETSQADRLQDACQRLREAFPPHALIPSMKATIAHFTHDKGWERVRPPLVELEEEEKESLLRRLHELKFKMPDPGTC</sequence>
<keyword evidence="5" id="KW-1185">Reference proteome</keyword>
<dbReference type="Pfam" id="PF00701">
    <property type="entry name" value="DHDPS"/>
    <property type="match status" value="1"/>
</dbReference>
<dbReference type="GO" id="GO:0008840">
    <property type="term" value="F:4-hydroxy-tetrahydrodipicolinate synthase activity"/>
    <property type="evidence" value="ECO:0007669"/>
    <property type="project" value="TreeGrafter"/>
</dbReference>
<evidence type="ECO:0000256" key="1">
    <source>
        <dbReference type="PIRNR" id="PIRNR001365"/>
    </source>
</evidence>
<accession>W7TIP8</accession>
<proteinExistence type="inferred from homology"/>
<evidence type="ECO:0000256" key="3">
    <source>
        <dbReference type="PIRSR" id="PIRSR001365-2"/>
    </source>
</evidence>
<dbReference type="PIRSF" id="PIRSF001365">
    <property type="entry name" value="DHDPS"/>
    <property type="match status" value="1"/>
</dbReference>
<dbReference type="OrthoDB" id="191315at2759"/>
<evidence type="ECO:0000313" key="5">
    <source>
        <dbReference type="Proteomes" id="UP000019335"/>
    </source>
</evidence>
<reference evidence="4 5" key="1">
    <citation type="journal article" date="2014" name="Mol. Plant">
        <title>Chromosome Scale Genome Assembly and Transcriptome Profiling of Nannochloropsis gaditana in Nitrogen Depletion.</title>
        <authorList>
            <person name="Corteggiani Carpinelli E."/>
            <person name="Telatin A."/>
            <person name="Vitulo N."/>
            <person name="Forcato C."/>
            <person name="D'Angelo M."/>
            <person name="Schiavon R."/>
            <person name="Vezzi A."/>
            <person name="Giacometti G.M."/>
            <person name="Morosinotto T."/>
            <person name="Valle G."/>
        </authorList>
    </citation>
    <scope>NUCLEOTIDE SEQUENCE [LARGE SCALE GENOMIC DNA]</scope>
    <source>
        <strain evidence="4 5">B-31</strain>
    </source>
</reference>
<name>W7TIP8_9STRA</name>
<feature type="active site" description="Schiff-base intermediate with substrate" evidence="2">
    <location>
        <position position="166"/>
    </location>
</feature>
<comment type="caution">
    <text evidence="4">The sequence shown here is derived from an EMBL/GenBank/DDBJ whole genome shotgun (WGS) entry which is preliminary data.</text>
</comment>
<feature type="active site" description="Proton donor/acceptor" evidence="2">
    <location>
        <position position="136"/>
    </location>
</feature>
<comment type="similarity">
    <text evidence="1">Belongs to the DapA family.</text>
</comment>
<feature type="binding site" evidence="3">
    <location>
        <position position="220"/>
    </location>
    <ligand>
        <name>pyruvate</name>
        <dbReference type="ChEBI" id="CHEBI:15361"/>
    </ligand>
</feature>
<keyword evidence="1" id="KW-0456">Lyase</keyword>
<dbReference type="CDD" id="cd00408">
    <property type="entry name" value="DHDPS-like"/>
    <property type="match status" value="1"/>
</dbReference>
<dbReference type="InterPro" id="IPR013785">
    <property type="entry name" value="Aldolase_TIM"/>
</dbReference>
<dbReference type="AlphaFoldDB" id="W7TIP8"/>
<dbReference type="EMBL" id="AZIL01002775">
    <property type="protein sequence ID" value="EWM20824.1"/>
    <property type="molecule type" value="Genomic_DNA"/>
</dbReference>
<evidence type="ECO:0000313" key="4">
    <source>
        <dbReference type="EMBL" id="EWM20824.1"/>
    </source>
</evidence>
<dbReference type="PANTHER" id="PTHR12128:SF67">
    <property type="entry name" value="BLR3884 PROTEIN"/>
    <property type="match status" value="1"/>
</dbReference>
<organism evidence="4 5">
    <name type="scientific">Nannochloropsis gaditana</name>
    <dbReference type="NCBI Taxonomy" id="72520"/>
    <lineage>
        <taxon>Eukaryota</taxon>
        <taxon>Sar</taxon>
        <taxon>Stramenopiles</taxon>
        <taxon>Ochrophyta</taxon>
        <taxon>Eustigmatophyceae</taxon>
        <taxon>Eustigmatales</taxon>
        <taxon>Monodopsidaceae</taxon>
        <taxon>Nannochloropsis</taxon>
    </lineage>
</organism>
<dbReference type="Gene3D" id="3.20.20.70">
    <property type="entry name" value="Aldolase class I"/>
    <property type="match status" value="1"/>
</dbReference>
<evidence type="ECO:0000256" key="2">
    <source>
        <dbReference type="PIRSR" id="PIRSR001365-1"/>
    </source>
</evidence>
<dbReference type="SUPFAM" id="SSF51569">
    <property type="entry name" value="Aldolase"/>
    <property type="match status" value="1"/>
</dbReference>
<dbReference type="PANTHER" id="PTHR12128">
    <property type="entry name" value="DIHYDRODIPICOLINATE SYNTHASE"/>
    <property type="match status" value="1"/>
</dbReference>
<protein>
    <submittedName>
        <fullName evidence="4">Dihydrodipicolinate synthetase</fullName>
    </submittedName>
</protein>
<gene>
    <name evidence="4" type="ORF">Naga_100835g2</name>
</gene>
<dbReference type="Proteomes" id="UP000019335">
    <property type="component" value="Unassembled WGS sequence"/>
</dbReference>
<dbReference type="InterPro" id="IPR002220">
    <property type="entry name" value="DapA-like"/>
</dbReference>
<dbReference type="SMART" id="SM01130">
    <property type="entry name" value="DHDPS"/>
    <property type="match status" value="1"/>
</dbReference>